<dbReference type="GO" id="GO:0003677">
    <property type="term" value="F:DNA binding"/>
    <property type="evidence" value="ECO:0007669"/>
    <property type="project" value="UniProtKB-UniRule"/>
</dbReference>
<proteinExistence type="inferred from homology"/>
<dbReference type="InterPro" id="IPR050808">
    <property type="entry name" value="Phage_Integrase"/>
</dbReference>
<dbReference type="InterPro" id="IPR000843">
    <property type="entry name" value="HTH_LacI"/>
</dbReference>
<dbReference type="PANTHER" id="PTHR30629">
    <property type="entry name" value="PROPHAGE INTEGRASE"/>
    <property type="match status" value="1"/>
</dbReference>
<evidence type="ECO:0000256" key="5">
    <source>
        <dbReference type="PROSITE-ProRule" id="PRU01248"/>
    </source>
</evidence>
<dbReference type="PANTHER" id="PTHR30629:SF2">
    <property type="entry name" value="PROPHAGE INTEGRASE INTS-RELATED"/>
    <property type="match status" value="1"/>
</dbReference>
<keyword evidence="3 5" id="KW-0238">DNA-binding</keyword>
<dbReference type="InterPro" id="IPR013762">
    <property type="entry name" value="Integrase-like_cat_sf"/>
</dbReference>
<gene>
    <name evidence="8" type="ORF">C5E45_23565</name>
</gene>
<comment type="caution">
    <text evidence="8">The sequence shown here is derived from an EMBL/GenBank/DDBJ whole genome shotgun (WGS) entry which is preliminary data.</text>
</comment>
<keyword evidence="2" id="KW-0229">DNA integration</keyword>
<feature type="domain" description="HTH lacI-type" evidence="6">
    <location>
        <begin position="320"/>
        <end position="365"/>
    </location>
</feature>
<dbReference type="Pfam" id="PF14659">
    <property type="entry name" value="Phage_int_SAM_3"/>
    <property type="match status" value="1"/>
</dbReference>
<protein>
    <submittedName>
        <fullName evidence="8">LacI family transcriptional regulator</fullName>
    </submittedName>
</protein>
<evidence type="ECO:0000313" key="9">
    <source>
        <dbReference type="Proteomes" id="UP000239874"/>
    </source>
</evidence>
<evidence type="ECO:0000256" key="4">
    <source>
        <dbReference type="ARBA" id="ARBA00023172"/>
    </source>
</evidence>
<dbReference type="CDD" id="cd01392">
    <property type="entry name" value="HTH_LacI"/>
    <property type="match status" value="1"/>
</dbReference>
<accession>A0A2S6AKP3</accession>
<dbReference type="GO" id="GO:0006355">
    <property type="term" value="P:regulation of DNA-templated transcription"/>
    <property type="evidence" value="ECO:0007669"/>
    <property type="project" value="InterPro"/>
</dbReference>
<dbReference type="Proteomes" id="UP000239874">
    <property type="component" value="Unassembled WGS sequence"/>
</dbReference>
<dbReference type="EMBL" id="PSZC01000018">
    <property type="protein sequence ID" value="PPJ35797.1"/>
    <property type="molecule type" value="Genomic_DNA"/>
</dbReference>
<feature type="domain" description="Core-binding (CB)" evidence="7">
    <location>
        <begin position="87"/>
        <end position="167"/>
    </location>
</feature>
<dbReference type="InterPro" id="IPR010982">
    <property type="entry name" value="Lambda_DNA-bd_dom_sf"/>
</dbReference>
<dbReference type="Gene3D" id="1.10.443.10">
    <property type="entry name" value="Intergrase catalytic core"/>
    <property type="match status" value="1"/>
</dbReference>
<dbReference type="InterPro" id="IPR044068">
    <property type="entry name" value="CB"/>
</dbReference>
<dbReference type="InterPro" id="IPR011010">
    <property type="entry name" value="DNA_brk_join_enz"/>
</dbReference>
<evidence type="ECO:0000256" key="1">
    <source>
        <dbReference type="ARBA" id="ARBA00008857"/>
    </source>
</evidence>
<dbReference type="PROSITE" id="PS50932">
    <property type="entry name" value="HTH_LACI_2"/>
    <property type="match status" value="1"/>
</dbReference>
<dbReference type="Gene3D" id="1.10.260.40">
    <property type="entry name" value="lambda repressor-like DNA-binding domains"/>
    <property type="match status" value="1"/>
</dbReference>
<dbReference type="SUPFAM" id="SSF47413">
    <property type="entry name" value="lambda repressor-like DNA-binding domains"/>
    <property type="match status" value="1"/>
</dbReference>
<evidence type="ECO:0000313" key="8">
    <source>
        <dbReference type="EMBL" id="PPJ35797.1"/>
    </source>
</evidence>
<keyword evidence="4" id="KW-0233">DNA recombination</keyword>
<evidence type="ECO:0000256" key="3">
    <source>
        <dbReference type="ARBA" id="ARBA00023125"/>
    </source>
</evidence>
<dbReference type="AlphaFoldDB" id="A0A2S6AKP3"/>
<dbReference type="GO" id="GO:0015074">
    <property type="term" value="P:DNA integration"/>
    <property type="evidence" value="ECO:0007669"/>
    <property type="project" value="UniProtKB-KW"/>
</dbReference>
<dbReference type="PROSITE" id="PS51900">
    <property type="entry name" value="CB"/>
    <property type="match status" value="1"/>
</dbReference>
<dbReference type="RefSeq" id="WP_104380338.1">
    <property type="nucleotide sequence ID" value="NZ_PSZC01000018.1"/>
</dbReference>
<name>A0A2S6AKP3_9NOCA</name>
<evidence type="ECO:0000256" key="2">
    <source>
        <dbReference type="ARBA" id="ARBA00022908"/>
    </source>
</evidence>
<comment type="similarity">
    <text evidence="1">Belongs to the 'phage' integrase family.</text>
</comment>
<evidence type="ECO:0000259" key="7">
    <source>
        <dbReference type="PROSITE" id="PS51900"/>
    </source>
</evidence>
<sequence length="538" mass="60830">MGYANKRGDYYEARYKVENGKYRSFLGADGKPVRYDTQDAAKKAAERAEIEYRIRAEGLRPTGTPPLATPDHLSDSTQIYGTSPGDITFEDYVNLWFPEQDLAETTTATYESNIQCQLLPKFGPMRLRDITKRTVTDWLNELRDAGYASDSIRSYRGVLHVILEDAVEEGRITRNPAARKRNRGRRVTEHRDPPRPKVITDALGALLIAERMALLSGRDDEFLFEILKFYTGMRFGELRGLEALFVRNRAIEVAWQLIEVKGKLYRRRPKGGRTRLVHLPDFLWRITLDFIEQHDRTPCRCHGRTYLFRGHGKKRHAAGVSLRTIGQCLGISESTVSDAMRPGGPASAATRERVRKVAAELGYLPEAEREYVDHYRRATFRESLFMPAVSGMYPRHGRRIAAHPVPIATSPFPGIPVRGRAARTRADGVWAPIAEGMTPHGNRRSHRTSLVELGTPKKLIDHRIGHSDPSVQAVYTEVTQVMIDKMLSDLTAVWSDALDQRRLICPTSPVRLLDELLREGNGNVSLQRDRVAATPVPL</sequence>
<dbReference type="Pfam" id="PF00356">
    <property type="entry name" value="LacI"/>
    <property type="match status" value="1"/>
</dbReference>
<dbReference type="GO" id="GO:0006310">
    <property type="term" value="P:DNA recombination"/>
    <property type="evidence" value="ECO:0007669"/>
    <property type="project" value="UniProtKB-KW"/>
</dbReference>
<dbReference type="InterPro" id="IPR004107">
    <property type="entry name" value="Integrase_SAM-like_N"/>
</dbReference>
<organism evidence="8 9">
    <name type="scientific">Nocardia nova</name>
    <dbReference type="NCBI Taxonomy" id="37330"/>
    <lineage>
        <taxon>Bacteria</taxon>
        <taxon>Bacillati</taxon>
        <taxon>Actinomycetota</taxon>
        <taxon>Actinomycetes</taxon>
        <taxon>Mycobacteriales</taxon>
        <taxon>Nocardiaceae</taxon>
        <taxon>Nocardia</taxon>
    </lineage>
</organism>
<dbReference type="SUPFAM" id="SSF56349">
    <property type="entry name" value="DNA breaking-rejoining enzymes"/>
    <property type="match status" value="2"/>
</dbReference>
<dbReference type="Gene3D" id="1.10.150.130">
    <property type="match status" value="1"/>
</dbReference>
<reference evidence="8 9" key="1">
    <citation type="submission" date="2018-02" db="EMBL/GenBank/DDBJ databases">
        <title>8 Nocardia nova and 1 Nocardia cyriacigeorgica strain used for evolution to TMP-SMX.</title>
        <authorList>
            <person name="Mehta H."/>
            <person name="Weng J."/>
            <person name="Shamoo Y."/>
        </authorList>
    </citation>
    <scope>NUCLEOTIDE SEQUENCE [LARGE SCALE GENOMIC DNA]</scope>
    <source>
        <strain evidence="8 9">MDA3139</strain>
    </source>
</reference>
<evidence type="ECO:0000259" key="6">
    <source>
        <dbReference type="PROSITE" id="PS50932"/>
    </source>
</evidence>
<dbReference type="InterPro" id="IPR010998">
    <property type="entry name" value="Integrase_recombinase_N"/>
</dbReference>